<keyword evidence="5" id="KW-0560">Oxidoreductase</keyword>
<evidence type="ECO:0000259" key="9">
    <source>
        <dbReference type="PROSITE" id="PS51352"/>
    </source>
</evidence>
<protein>
    <recommendedName>
        <fullName evidence="2">thioredoxin-dependent peroxiredoxin</fullName>
        <ecNumber evidence="2">1.11.1.24</ecNumber>
    </recommendedName>
</protein>
<dbReference type="InterPro" id="IPR000866">
    <property type="entry name" value="AhpC/TSA"/>
</dbReference>
<gene>
    <name evidence="10" type="primary">PRDX4</name>
    <name evidence="10" type="ORF">CHARACLAT_001814</name>
</gene>
<proteinExistence type="inferred from homology"/>
<sequence>MESAFSTSAKKALLCAFCAALFLSDVTSADEGAHLKNSQCHNYAGGHVYPGEAFRVPVSDHSLHLSKAKISKAAPNWEGTAVIDGEFKELKLSDYKGKYLVFFFYPLDFTFVCPTEIIAFSDRVHEFQAINTEVVACSVDSQFTHLAWINTPRKQGGLGPMKIPLLSDLTHQISKDYGVYLEDQGHTLR</sequence>
<dbReference type="Proteomes" id="UP001352852">
    <property type="component" value="Unassembled WGS sequence"/>
</dbReference>
<dbReference type="EC" id="1.11.1.24" evidence="2"/>
<evidence type="ECO:0000313" key="10">
    <source>
        <dbReference type="EMBL" id="MED6279546.1"/>
    </source>
</evidence>
<comment type="catalytic activity">
    <reaction evidence="7">
        <text>a hydroperoxide + [thioredoxin]-dithiol = an alcohol + [thioredoxin]-disulfide + H2O</text>
        <dbReference type="Rhea" id="RHEA:62620"/>
        <dbReference type="Rhea" id="RHEA-COMP:10698"/>
        <dbReference type="Rhea" id="RHEA-COMP:10700"/>
        <dbReference type="ChEBI" id="CHEBI:15377"/>
        <dbReference type="ChEBI" id="CHEBI:29950"/>
        <dbReference type="ChEBI" id="CHEBI:30879"/>
        <dbReference type="ChEBI" id="CHEBI:35924"/>
        <dbReference type="ChEBI" id="CHEBI:50058"/>
        <dbReference type="EC" id="1.11.1.24"/>
    </reaction>
</comment>
<evidence type="ECO:0000313" key="11">
    <source>
        <dbReference type="Proteomes" id="UP001352852"/>
    </source>
</evidence>
<dbReference type="Gene3D" id="3.40.30.10">
    <property type="entry name" value="Glutaredoxin"/>
    <property type="match status" value="1"/>
</dbReference>
<dbReference type="PANTHER" id="PTHR10681">
    <property type="entry name" value="THIOREDOXIN PEROXIDASE"/>
    <property type="match status" value="1"/>
</dbReference>
<keyword evidence="8" id="KW-0732">Signal</keyword>
<accession>A0ABU7DWW6</accession>
<dbReference type="EMBL" id="JAHUTJ010041056">
    <property type="protein sequence ID" value="MED6279546.1"/>
    <property type="molecule type" value="Genomic_DNA"/>
</dbReference>
<feature type="signal peptide" evidence="8">
    <location>
        <begin position="1"/>
        <end position="29"/>
    </location>
</feature>
<dbReference type="InterPro" id="IPR036249">
    <property type="entry name" value="Thioredoxin-like_sf"/>
</dbReference>
<comment type="caution">
    <text evidence="10">The sequence shown here is derived from an EMBL/GenBank/DDBJ whole genome shotgun (WGS) entry which is preliminary data.</text>
</comment>
<feature type="domain" description="Thioredoxin" evidence="9">
    <location>
        <begin position="68"/>
        <end position="189"/>
    </location>
</feature>
<keyword evidence="4" id="KW-0049">Antioxidant</keyword>
<evidence type="ECO:0000256" key="2">
    <source>
        <dbReference type="ARBA" id="ARBA00013017"/>
    </source>
</evidence>
<feature type="chain" id="PRO_5045569099" description="thioredoxin-dependent peroxiredoxin" evidence="8">
    <location>
        <begin position="30"/>
        <end position="189"/>
    </location>
</feature>
<reference evidence="10 11" key="1">
    <citation type="submission" date="2021-06" db="EMBL/GenBank/DDBJ databases">
        <authorList>
            <person name="Palmer J.M."/>
        </authorList>
    </citation>
    <scope>NUCLEOTIDE SEQUENCE [LARGE SCALE GENOMIC DNA]</scope>
    <source>
        <strain evidence="10 11">CL_MEX2019</strain>
        <tissue evidence="10">Muscle</tissue>
    </source>
</reference>
<dbReference type="Pfam" id="PF00578">
    <property type="entry name" value="AhpC-TSA"/>
    <property type="match status" value="1"/>
</dbReference>
<evidence type="ECO:0000256" key="1">
    <source>
        <dbReference type="ARBA" id="ARBA00009796"/>
    </source>
</evidence>
<evidence type="ECO:0000256" key="7">
    <source>
        <dbReference type="ARBA" id="ARBA00049091"/>
    </source>
</evidence>
<dbReference type="InterPro" id="IPR013766">
    <property type="entry name" value="Thioredoxin_domain"/>
</dbReference>
<evidence type="ECO:0000256" key="4">
    <source>
        <dbReference type="ARBA" id="ARBA00022862"/>
    </source>
</evidence>
<name>A0ABU7DWW6_9TELE</name>
<evidence type="ECO:0000256" key="5">
    <source>
        <dbReference type="ARBA" id="ARBA00023002"/>
    </source>
</evidence>
<organism evidence="10 11">
    <name type="scientific">Characodon lateralis</name>
    <dbReference type="NCBI Taxonomy" id="208331"/>
    <lineage>
        <taxon>Eukaryota</taxon>
        <taxon>Metazoa</taxon>
        <taxon>Chordata</taxon>
        <taxon>Craniata</taxon>
        <taxon>Vertebrata</taxon>
        <taxon>Euteleostomi</taxon>
        <taxon>Actinopterygii</taxon>
        <taxon>Neopterygii</taxon>
        <taxon>Teleostei</taxon>
        <taxon>Neoteleostei</taxon>
        <taxon>Acanthomorphata</taxon>
        <taxon>Ovalentaria</taxon>
        <taxon>Atherinomorphae</taxon>
        <taxon>Cyprinodontiformes</taxon>
        <taxon>Goodeidae</taxon>
        <taxon>Characodon</taxon>
    </lineage>
</organism>
<comment type="similarity">
    <text evidence="1">Belongs to the peroxiredoxin family. AhpC/Prx1 subfamily.</text>
</comment>
<keyword evidence="3" id="KW-0575">Peroxidase</keyword>
<dbReference type="InterPro" id="IPR050217">
    <property type="entry name" value="Peroxiredoxin"/>
</dbReference>
<evidence type="ECO:0000256" key="3">
    <source>
        <dbReference type="ARBA" id="ARBA00022559"/>
    </source>
</evidence>
<dbReference type="PANTHER" id="PTHR10681:SF171">
    <property type="entry name" value="PEROXIREDOXIN 4"/>
    <property type="match status" value="1"/>
</dbReference>
<dbReference type="CDD" id="cd03015">
    <property type="entry name" value="PRX_Typ2cys"/>
    <property type="match status" value="1"/>
</dbReference>
<keyword evidence="11" id="KW-1185">Reference proteome</keyword>
<evidence type="ECO:0000256" key="6">
    <source>
        <dbReference type="ARBA" id="ARBA00023284"/>
    </source>
</evidence>
<keyword evidence="6" id="KW-0676">Redox-active center</keyword>
<evidence type="ECO:0000256" key="8">
    <source>
        <dbReference type="SAM" id="SignalP"/>
    </source>
</evidence>
<dbReference type="SUPFAM" id="SSF52833">
    <property type="entry name" value="Thioredoxin-like"/>
    <property type="match status" value="1"/>
</dbReference>
<dbReference type="PROSITE" id="PS51352">
    <property type="entry name" value="THIOREDOXIN_2"/>
    <property type="match status" value="1"/>
</dbReference>